<dbReference type="AlphaFoldDB" id="A0A9P3FHB9"/>
<gene>
    <name evidence="2" type="ORF">CKM354_001047900</name>
</gene>
<feature type="compositionally biased region" description="Basic and acidic residues" evidence="1">
    <location>
        <begin position="253"/>
        <end position="263"/>
    </location>
</feature>
<evidence type="ECO:0000256" key="1">
    <source>
        <dbReference type="SAM" id="MobiDB-lite"/>
    </source>
</evidence>
<keyword evidence="3" id="KW-1185">Reference proteome</keyword>
<dbReference type="OrthoDB" id="3650004at2759"/>
<evidence type="ECO:0000313" key="2">
    <source>
        <dbReference type="EMBL" id="GIZ47386.1"/>
    </source>
</evidence>
<dbReference type="RefSeq" id="XP_044661873.1">
    <property type="nucleotide sequence ID" value="XM_044805938.1"/>
</dbReference>
<proteinExistence type="predicted"/>
<feature type="compositionally biased region" description="Acidic residues" evidence="1">
    <location>
        <begin position="172"/>
        <end position="187"/>
    </location>
</feature>
<dbReference type="GeneID" id="68296054"/>
<feature type="compositionally biased region" description="Polar residues" evidence="1">
    <location>
        <begin position="204"/>
        <end position="218"/>
    </location>
</feature>
<organism evidence="2 3">
    <name type="scientific">Cercospora kikuchii</name>
    <dbReference type="NCBI Taxonomy" id="84275"/>
    <lineage>
        <taxon>Eukaryota</taxon>
        <taxon>Fungi</taxon>
        <taxon>Dikarya</taxon>
        <taxon>Ascomycota</taxon>
        <taxon>Pezizomycotina</taxon>
        <taxon>Dothideomycetes</taxon>
        <taxon>Dothideomycetidae</taxon>
        <taxon>Mycosphaerellales</taxon>
        <taxon>Mycosphaerellaceae</taxon>
        <taxon>Cercospora</taxon>
    </lineage>
</organism>
<dbReference type="Proteomes" id="UP000825890">
    <property type="component" value="Unassembled WGS sequence"/>
</dbReference>
<evidence type="ECO:0000313" key="3">
    <source>
        <dbReference type="Proteomes" id="UP000825890"/>
    </source>
</evidence>
<feature type="compositionally biased region" description="Basic and acidic residues" evidence="1">
    <location>
        <begin position="188"/>
        <end position="199"/>
    </location>
</feature>
<feature type="region of interest" description="Disordered" evidence="1">
    <location>
        <begin position="156"/>
        <end position="314"/>
    </location>
</feature>
<feature type="region of interest" description="Disordered" evidence="1">
    <location>
        <begin position="18"/>
        <end position="58"/>
    </location>
</feature>
<reference evidence="2 3" key="1">
    <citation type="submission" date="2021-01" db="EMBL/GenBank/DDBJ databases">
        <title>Cercospora kikuchii MAFF 305040 whole genome shotgun sequence.</title>
        <authorList>
            <person name="Kashiwa T."/>
            <person name="Suzuki T."/>
        </authorList>
    </citation>
    <scope>NUCLEOTIDE SEQUENCE [LARGE SCALE GENOMIC DNA]</scope>
    <source>
        <strain evidence="2 3">MAFF 305040</strain>
    </source>
</reference>
<protein>
    <submittedName>
        <fullName evidence="2">Uncharacterized protein</fullName>
    </submittedName>
</protein>
<feature type="compositionally biased region" description="Low complexity" evidence="1">
    <location>
        <begin position="29"/>
        <end position="44"/>
    </location>
</feature>
<sequence length="385" mass="44330">MPYPMRYLRRAKNHIEMDKDYKIGSKAPSNSQASLSKSNSSNLSRDLAPRKKLQKKAKIPKYLNESYKEGEDKQTSCLSFAKRTEIRSLLGCSKRDYEKPSEDYYAWVPRVRTVPTKTEDQHEGEHGLRRATDSGFLRTGELFEAASPRRWTIRRVYDTEEDDEDEKKFENDQEEYDDEVKEDDEQERGDSDDHGKDETDANDNDSQQQPFWNVNESLSARETESGGDVQDLDTIEDKQEDKNPSSSQADLLPKLDSKNESQSKKKFPRLATNIGCRIRSSHPRPLTPVQEVEEPESEEDEVSDYATADDGESAEICTAERLEVRVVRMSMEAKDEMRKMREQSGGVSSAQEEKVTGVVEEGEEEWRSESIWERIGRRRAMEGRS</sequence>
<feature type="compositionally biased region" description="Acidic residues" evidence="1">
    <location>
        <begin position="291"/>
        <end position="313"/>
    </location>
</feature>
<dbReference type="EMBL" id="BOLY01000007">
    <property type="protein sequence ID" value="GIZ47386.1"/>
    <property type="molecule type" value="Genomic_DNA"/>
</dbReference>
<name>A0A9P3FHB9_9PEZI</name>
<accession>A0A9P3FHB9</accession>
<comment type="caution">
    <text evidence="2">The sequence shown here is derived from an EMBL/GenBank/DDBJ whole genome shotgun (WGS) entry which is preliminary data.</text>
</comment>
<feature type="region of interest" description="Disordered" evidence="1">
    <location>
        <begin position="335"/>
        <end position="366"/>
    </location>
</feature>